<organism evidence="1 2">
    <name type="scientific">Helicobacter ganmani</name>
    <dbReference type="NCBI Taxonomy" id="60246"/>
    <lineage>
        <taxon>Bacteria</taxon>
        <taxon>Pseudomonadati</taxon>
        <taxon>Campylobacterota</taxon>
        <taxon>Epsilonproteobacteria</taxon>
        <taxon>Campylobacterales</taxon>
        <taxon>Helicobacteraceae</taxon>
        <taxon>Helicobacter</taxon>
    </lineage>
</organism>
<keyword evidence="2" id="KW-1185">Reference proteome</keyword>
<evidence type="ECO:0000313" key="1">
    <source>
        <dbReference type="EMBL" id="RDU64568.1"/>
    </source>
</evidence>
<reference evidence="1 2" key="1">
    <citation type="submission" date="2018-04" db="EMBL/GenBank/DDBJ databases">
        <title>Novel Campyloabacter and Helicobacter Species and Strains.</title>
        <authorList>
            <person name="Mannion A.J."/>
            <person name="Shen Z."/>
            <person name="Fox J.G."/>
        </authorList>
    </citation>
    <scope>NUCLEOTIDE SEQUENCE [LARGE SCALE GENOMIC DNA]</scope>
    <source>
        <strain evidence="1 2">MIT 99-5101</strain>
    </source>
</reference>
<dbReference type="GeneID" id="82535036"/>
<gene>
    <name evidence="1" type="ORF">CQA43_01875</name>
</gene>
<dbReference type="EMBL" id="NXLS01000001">
    <property type="protein sequence ID" value="RDU64568.1"/>
    <property type="molecule type" value="Genomic_DNA"/>
</dbReference>
<name>A0A3D8IHG0_9HELI</name>
<proteinExistence type="predicted"/>
<protein>
    <submittedName>
        <fullName evidence="1">Uncharacterized protein</fullName>
    </submittedName>
</protein>
<accession>A0A3D8IHG0</accession>
<sequence length="67" mass="7883">MDFKNVTEFVSNMYQNDKLLERKKESLAKLVKQIERDEVKLTGQKLKAQKILEEILSLEQKTKEKSA</sequence>
<dbReference type="AlphaFoldDB" id="A0A3D8IHG0"/>
<dbReference type="RefSeq" id="WP_115550903.1">
    <property type="nucleotide sequence ID" value="NZ_CAPHNE010000102.1"/>
</dbReference>
<comment type="caution">
    <text evidence="1">The sequence shown here is derived from an EMBL/GenBank/DDBJ whole genome shotgun (WGS) entry which is preliminary data.</text>
</comment>
<dbReference type="Proteomes" id="UP000256650">
    <property type="component" value="Unassembled WGS sequence"/>
</dbReference>
<evidence type="ECO:0000313" key="2">
    <source>
        <dbReference type="Proteomes" id="UP000256650"/>
    </source>
</evidence>